<evidence type="ECO:0000256" key="5">
    <source>
        <dbReference type="ARBA" id="ARBA00023136"/>
    </source>
</evidence>
<evidence type="ECO:0000256" key="10">
    <source>
        <dbReference type="SAM" id="MobiDB-lite"/>
    </source>
</evidence>
<evidence type="ECO:0000256" key="1">
    <source>
        <dbReference type="ARBA" id="ARBA00004167"/>
    </source>
</evidence>
<dbReference type="SUPFAM" id="SSF56436">
    <property type="entry name" value="C-type lectin-like"/>
    <property type="match status" value="1"/>
</dbReference>
<keyword evidence="5" id="KW-0472">Membrane</keyword>
<evidence type="ECO:0000256" key="3">
    <source>
        <dbReference type="ARBA" id="ARBA00022737"/>
    </source>
</evidence>
<dbReference type="InterPro" id="IPR023415">
    <property type="entry name" value="LDLR_class-A_CS"/>
</dbReference>
<dbReference type="GO" id="GO:0043235">
    <property type="term" value="C:receptor complex"/>
    <property type="evidence" value="ECO:0007669"/>
    <property type="project" value="TreeGrafter"/>
</dbReference>
<dbReference type="InterPro" id="IPR016187">
    <property type="entry name" value="CTDL_fold"/>
</dbReference>
<keyword evidence="7" id="KW-0675">Receptor</keyword>
<feature type="region of interest" description="Disordered" evidence="10">
    <location>
        <begin position="116"/>
        <end position="182"/>
    </location>
</feature>
<dbReference type="InterPro" id="IPR036055">
    <property type="entry name" value="LDL_receptor-like_sf"/>
</dbReference>
<keyword evidence="12" id="KW-1185">Reference proteome</keyword>
<proteinExistence type="predicted"/>
<dbReference type="GeneID" id="108672666"/>
<protein>
    <submittedName>
        <fullName evidence="13">Carbohydrate-binding domain-containing protein C2E1P3.05c isoform X2</fullName>
    </submittedName>
</protein>
<evidence type="ECO:0000256" key="7">
    <source>
        <dbReference type="ARBA" id="ARBA00023170"/>
    </source>
</evidence>
<feature type="disulfide bond" evidence="9">
    <location>
        <begin position="35"/>
        <end position="47"/>
    </location>
</feature>
<keyword evidence="4" id="KW-1133">Transmembrane helix</keyword>
<sequence length="328" mass="34964">MAVRTMTTLLLLLTAATMLAARNPGSYVAPKTGACPSGYYECQDGVCIIDPWVCDGWDDCTNGEDEENCGSTTASTPAGSCLSGYECQDGTCIPNSWVCDGYEDCPNGEDESICSTNTTTTTSSTTTSSTTSETTTKTTTTSSTTTSPTTSETTTTTSTTTTPFETTTDSTTENTTPATGKCHSPYHSVGDTCLLVVLIEGTPDEMQYECKMLGGSMLEFEDANDFWAILSYLKQENLTQRDYWVGAALKAGSTTAHWLNAGTPVLSGTPLWAINLNASSLVYDQEPAVSGSHQHVYMRAHRKLLLAAAPPDQLMMGTICEKPLSQMA</sequence>
<feature type="signal peptide" evidence="11">
    <location>
        <begin position="1"/>
        <end position="21"/>
    </location>
</feature>
<dbReference type="RefSeq" id="XP_047739111.1">
    <property type="nucleotide sequence ID" value="XM_047883155.1"/>
</dbReference>
<evidence type="ECO:0000256" key="9">
    <source>
        <dbReference type="PROSITE-ProRule" id="PRU00124"/>
    </source>
</evidence>
<dbReference type="PANTHER" id="PTHR22722:SF15">
    <property type="entry name" value="LOW-DENSITY LIPOPROTEIN RECEPTOR-RELATED"/>
    <property type="match status" value="1"/>
</dbReference>
<evidence type="ECO:0000256" key="4">
    <source>
        <dbReference type="ARBA" id="ARBA00022989"/>
    </source>
</evidence>
<dbReference type="Gene3D" id="3.10.100.10">
    <property type="entry name" value="Mannose-Binding Protein A, subunit A"/>
    <property type="match status" value="1"/>
</dbReference>
<evidence type="ECO:0000313" key="12">
    <source>
        <dbReference type="Proteomes" id="UP000694843"/>
    </source>
</evidence>
<comment type="subcellular location">
    <subcellularLocation>
        <location evidence="1">Membrane</location>
        <topology evidence="1">Single-pass membrane protein</topology>
    </subcellularLocation>
</comment>
<keyword evidence="6 9" id="KW-1015">Disulfide bond</keyword>
<dbReference type="GO" id="GO:0042562">
    <property type="term" value="F:hormone binding"/>
    <property type="evidence" value="ECO:0007669"/>
    <property type="project" value="TreeGrafter"/>
</dbReference>
<keyword evidence="11" id="KW-0732">Signal</keyword>
<dbReference type="AlphaFoldDB" id="A0A979FPT0"/>
<evidence type="ECO:0000256" key="2">
    <source>
        <dbReference type="ARBA" id="ARBA00022692"/>
    </source>
</evidence>
<dbReference type="InterPro" id="IPR002172">
    <property type="entry name" value="LDrepeatLR_classA_rpt"/>
</dbReference>
<reference evidence="13" key="1">
    <citation type="submission" date="2025-08" db="UniProtKB">
        <authorList>
            <consortium name="RefSeq"/>
        </authorList>
    </citation>
    <scope>IDENTIFICATION</scope>
    <source>
        <tissue evidence="13">Whole organism</tissue>
    </source>
</reference>
<dbReference type="InterPro" id="IPR016186">
    <property type="entry name" value="C-type_lectin-like/link_sf"/>
</dbReference>
<keyword evidence="3" id="KW-0677">Repeat</keyword>
<keyword evidence="2" id="KW-0812">Transmembrane</keyword>
<evidence type="ECO:0000256" key="8">
    <source>
        <dbReference type="ARBA" id="ARBA00023180"/>
    </source>
</evidence>
<dbReference type="SUPFAM" id="SSF57424">
    <property type="entry name" value="LDL receptor-like module"/>
    <property type="match status" value="2"/>
</dbReference>
<feature type="compositionally biased region" description="Low complexity" evidence="10">
    <location>
        <begin position="116"/>
        <end position="176"/>
    </location>
</feature>
<evidence type="ECO:0000313" key="13">
    <source>
        <dbReference type="RefSeq" id="XP_047739111.1"/>
    </source>
</evidence>
<dbReference type="PANTHER" id="PTHR22722">
    <property type="entry name" value="LOW-DENSITY LIPOPROTEIN RECEPTOR-RELATED PROTEIN 2-RELATED"/>
    <property type="match status" value="1"/>
</dbReference>
<dbReference type="Proteomes" id="UP000694843">
    <property type="component" value="Unplaced"/>
</dbReference>
<feature type="chain" id="PRO_5036777747" evidence="11">
    <location>
        <begin position="22"/>
        <end position="328"/>
    </location>
</feature>
<dbReference type="OrthoDB" id="2019384at2759"/>
<dbReference type="SMART" id="SM00192">
    <property type="entry name" value="LDLa"/>
    <property type="match status" value="2"/>
</dbReference>
<dbReference type="GO" id="GO:0016324">
    <property type="term" value="C:apical plasma membrane"/>
    <property type="evidence" value="ECO:0007669"/>
    <property type="project" value="TreeGrafter"/>
</dbReference>
<gene>
    <name evidence="13" type="primary">LOC108672666</name>
</gene>
<feature type="disulfide bond" evidence="9">
    <location>
        <begin position="99"/>
        <end position="114"/>
    </location>
</feature>
<dbReference type="CDD" id="cd00112">
    <property type="entry name" value="LDLa"/>
    <property type="match status" value="2"/>
</dbReference>
<evidence type="ECO:0000256" key="11">
    <source>
        <dbReference type="SAM" id="SignalP"/>
    </source>
</evidence>
<feature type="disulfide bond" evidence="9">
    <location>
        <begin position="42"/>
        <end position="60"/>
    </location>
</feature>
<dbReference type="InterPro" id="IPR051221">
    <property type="entry name" value="LDLR-related"/>
</dbReference>
<name>A0A979FPT0_HYAAZ</name>
<dbReference type="Pfam" id="PF00057">
    <property type="entry name" value="Ldl_recept_a"/>
    <property type="match status" value="2"/>
</dbReference>
<keyword evidence="8" id="KW-0325">Glycoprotein</keyword>
<dbReference type="PROSITE" id="PS50068">
    <property type="entry name" value="LDLRA_2"/>
    <property type="match status" value="2"/>
</dbReference>
<dbReference type="PROSITE" id="PS01209">
    <property type="entry name" value="LDLRA_1"/>
    <property type="match status" value="2"/>
</dbReference>
<dbReference type="CDD" id="cd00037">
    <property type="entry name" value="CLECT"/>
    <property type="match status" value="1"/>
</dbReference>
<comment type="caution">
    <text evidence="9">Lacks conserved residue(s) required for the propagation of feature annotation.</text>
</comment>
<organism evidence="12 13">
    <name type="scientific">Hyalella azteca</name>
    <name type="common">Amphipod</name>
    <dbReference type="NCBI Taxonomy" id="294128"/>
    <lineage>
        <taxon>Eukaryota</taxon>
        <taxon>Metazoa</taxon>
        <taxon>Ecdysozoa</taxon>
        <taxon>Arthropoda</taxon>
        <taxon>Crustacea</taxon>
        <taxon>Multicrustacea</taxon>
        <taxon>Malacostraca</taxon>
        <taxon>Eumalacostraca</taxon>
        <taxon>Peracarida</taxon>
        <taxon>Amphipoda</taxon>
        <taxon>Senticaudata</taxon>
        <taxon>Talitrida</taxon>
        <taxon>Talitroidea</taxon>
        <taxon>Hyalellidae</taxon>
        <taxon>Hyalella</taxon>
    </lineage>
</organism>
<evidence type="ECO:0000256" key="6">
    <source>
        <dbReference type="ARBA" id="ARBA00023157"/>
    </source>
</evidence>
<dbReference type="PRINTS" id="PR00261">
    <property type="entry name" value="LDLRECEPTOR"/>
</dbReference>
<dbReference type="GO" id="GO:0006898">
    <property type="term" value="P:receptor-mediated endocytosis"/>
    <property type="evidence" value="ECO:0007669"/>
    <property type="project" value="TreeGrafter"/>
</dbReference>
<accession>A0A979FPT0</accession>
<feature type="disulfide bond" evidence="9">
    <location>
        <begin position="54"/>
        <end position="69"/>
    </location>
</feature>
<dbReference type="Gene3D" id="4.10.400.10">
    <property type="entry name" value="Low-density Lipoprotein Receptor"/>
    <property type="match status" value="2"/>
</dbReference>
<feature type="disulfide bond" evidence="9">
    <location>
        <begin position="87"/>
        <end position="105"/>
    </location>
</feature>